<dbReference type="InterPro" id="IPR048634">
    <property type="entry name" value="SecD_SecF_C"/>
</dbReference>
<evidence type="ECO:0000256" key="12">
    <source>
        <dbReference type="HAMAP-Rule" id="MF_01464"/>
    </source>
</evidence>
<keyword evidence="6 12" id="KW-1133">Transmembrane helix</keyword>
<reference evidence="16" key="1">
    <citation type="submission" date="2017-09" db="EMBL/GenBank/DDBJ databases">
        <authorList>
            <person name="Varghese N."/>
            <person name="Submissions S."/>
        </authorList>
    </citation>
    <scope>NUCLEOTIDE SEQUENCE [LARGE SCALE GENOMIC DNA]</scope>
    <source>
        <strain evidence="16">USBA 140</strain>
    </source>
</reference>
<dbReference type="RefSeq" id="WP_097278966.1">
    <property type="nucleotide sequence ID" value="NZ_OCNJ01000003.1"/>
</dbReference>
<accession>A0A286GEP3</accession>
<name>A0A286GEP3_9PROT</name>
<feature type="transmembrane region" description="Helical" evidence="12">
    <location>
        <begin position="141"/>
        <end position="158"/>
    </location>
</feature>
<comment type="similarity">
    <text evidence="12">Belongs to the SecD/SecF family. SecF subfamily.</text>
</comment>
<dbReference type="PANTHER" id="PTHR30081:SF8">
    <property type="entry name" value="PROTEIN TRANSLOCASE SUBUNIT SECF"/>
    <property type="match status" value="1"/>
</dbReference>
<dbReference type="GO" id="GO:0005886">
    <property type="term" value="C:plasma membrane"/>
    <property type="evidence" value="ECO:0007669"/>
    <property type="project" value="UniProtKB-SubCell"/>
</dbReference>
<comment type="function">
    <text evidence="9 12">Part of the Sec protein translocase complex. Interacts with the SecYEG preprotein conducting channel. SecDF uses the proton motive force (PMF) to complete protein translocation after the ATP-dependent function of SecA.</text>
</comment>
<keyword evidence="5 12" id="KW-0653">Protein transport</keyword>
<dbReference type="InterPro" id="IPR055344">
    <property type="entry name" value="SecD_SecF_C_bact"/>
</dbReference>
<keyword evidence="7 12" id="KW-0811">Translocation</keyword>
<dbReference type="GO" id="GO:0065002">
    <property type="term" value="P:intracellular protein transmembrane transport"/>
    <property type="evidence" value="ECO:0007669"/>
    <property type="project" value="UniProtKB-UniRule"/>
</dbReference>
<dbReference type="GO" id="GO:0006605">
    <property type="term" value="P:protein targeting"/>
    <property type="evidence" value="ECO:0007669"/>
    <property type="project" value="UniProtKB-UniRule"/>
</dbReference>
<evidence type="ECO:0000256" key="6">
    <source>
        <dbReference type="ARBA" id="ARBA00022989"/>
    </source>
</evidence>
<keyword evidence="4 12" id="KW-0812">Transmembrane</keyword>
<evidence type="ECO:0000256" key="7">
    <source>
        <dbReference type="ARBA" id="ARBA00023010"/>
    </source>
</evidence>
<dbReference type="GO" id="GO:0043952">
    <property type="term" value="P:protein transport by the Sec complex"/>
    <property type="evidence" value="ECO:0007669"/>
    <property type="project" value="UniProtKB-UniRule"/>
</dbReference>
<keyword evidence="16" id="KW-1185">Reference proteome</keyword>
<dbReference type="SUPFAM" id="SSF82866">
    <property type="entry name" value="Multidrug efflux transporter AcrB transmembrane domain"/>
    <property type="match status" value="1"/>
</dbReference>
<feature type="region of interest" description="Disordered" evidence="13">
    <location>
        <begin position="302"/>
        <end position="321"/>
    </location>
</feature>
<dbReference type="InterPro" id="IPR005665">
    <property type="entry name" value="SecF_bac"/>
</dbReference>
<evidence type="ECO:0000256" key="9">
    <source>
        <dbReference type="ARBA" id="ARBA00059018"/>
    </source>
</evidence>
<feature type="transmembrane region" description="Helical" evidence="12">
    <location>
        <begin position="21"/>
        <end position="39"/>
    </location>
</feature>
<dbReference type="PANTHER" id="PTHR30081">
    <property type="entry name" value="PROTEIN-EXPORT MEMBRANE PROTEIN SEC"/>
    <property type="match status" value="1"/>
</dbReference>
<keyword evidence="2 12" id="KW-0813">Transport</keyword>
<keyword evidence="8 12" id="KW-0472">Membrane</keyword>
<evidence type="ECO:0000256" key="3">
    <source>
        <dbReference type="ARBA" id="ARBA00022475"/>
    </source>
</evidence>
<organism evidence="15 16">
    <name type="scientific">Caenispirillum bisanense</name>
    <dbReference type="NCBI Taxonomy" id="414052"/>
    <lineage>
        <taxon>Bacteria</taxon>
        <taxon>Pseudomonadati</taxon>
        <taxon>Pseudomonadota</taxon>
        <taxon>Alphaproteobacteria</taxon>
        <taxon>Rhodospirillales</taxon>
        <taxon>Novispirillaceae</taxon>
        <taxon>Caenispirillum</taxon>
    </lineage>
</organism>
<dbReference type="Pfam" id="PF02355">
    <property type="entry name" value="SecD_SecF_C"/>
    <property type="match status" value="1"/>
</dbReference>
<dbReference type="Proteomes" id="UP000219621">
    <property type="component" value="Unassembled WGS sequence"/>
</dbReference>
<evidence type="ECO:0000256" key="1">
    <source>
        <dbReference type="ARBA" id="ARBA00004651"/>
    </source>
</evidence>
<dbReference type="HAMAP" id="MF_01464_B">
    <property type="entry name" value="SecF_B"/>
    <property type="match status" value="1"/>
</dbReference>
<protein>
    <recommendedName>
        <fullName evidence="12">Protein-export membrane protein SecF</fullName>
    </recommendedName>
</protein>
<dbReference type="InterPro" id="IPR022813">
    <property type="entry name" value="SecD/SecF_arch_bac"/>
</dbReference>
<keyword evidence="3 12" id="KW-1003">Cell membrane</keyword>
<dbReference type="PROSITE" id="PS51257">
    <property type="entry name" value="PROKAR_LIPOPROTEIN"/>
    <property type="match status" value="1"/>
</dbReference>
<gene>
    <name evidence="12" type="primary">secF</name>
    <name evidence="15" type="ORF">SAMN05421508_103298</name>
</gene>
<evidence type="ECO:0000256" key="4">
    <source>
        <dbReference type="ARBA" id="ARBA00022692"/>
    </source>
</evidence>
<feature type="domain" description="Protein export membrane protein SecD/SecF C-terminal" evidence="14">
    <location>
        <begin position="115"/>
        <end position="294"/>
    </location>
</feature>
<dbReference type="NCBIfam" id="TIGR00916">
    <property type="entry name" value="2A0604s01"/>
    <property type="match status" value="1"/>
</dbReference>
<dbReference type="OrthoDB" id="9774769at2"/>
<comment type="subunit">
    <text evidence="12">Forms a complex with SecD. Part of the essential Sec protein translocation apparatus which comprises SecA, SecYEG and auxiliary proteins SecDF-YajC and YidC.</text>
</comment>
<dbReference type="InterPro" id="IPR022646">
    <property type="entry name" value="SecD/SecF_CS"/>
</dbReference>
<comment type="similarity">
    <text evidence="10">In the C-terminal section; belongs to the SecD/SecF family. SecF subfamily.</text>
</comment>
<evidence type="ECO:0000256" key="5">
    <source>
        <dbReference type="ARBA" id="ARBA00022927"/>
    </source>
</evidence>
<evidence type="ECO:0000256" key="10">
    <source>
        <dbReference type="ARBA" id="ARBA00060856"/>
    </source>
</evidence>
<comment type="subcellular location">
    <subcellularLocation>
        <location evidence="1 12">Cell membrane</location>
        <topology evidence="1 12">Multi-pass membrane protein</topology>
    </subcellularLocation>
</comment>
<evidence type="ECO:0000259" key="14">
    <source>
        <dbReference type="Pfam" id="PF02355"/>
    </source>
</evidence>
<evidence type="ECO:0000256" key="2">
    <source>
        <dbReference type="ARBA" id="ARBA00022448"/>
    </source>
</evidence>
<dbReference type="FunFam" id="1.20.1640.10:FF:000024">
    <property type="entry name" value="Multifunctional fusion protein"/>
    <property type="match status" value="1"/>
</dbReference>
<comment type="similarity">
    <text evidence="11">In the N-terminal section; belongs to the SecD/SecF family. SecD subfamily.</text>
</comment>
<dbReference type="GO" id="GO:0015450">
    <property type="term" value="F:protein-transporting ATPase activity"/>
    <property type="evidence" value="ECO:0007669"/>
    <property type="project" value="InterPro"/>
</dbReference>
<feature type="transmembrane region" description="Helical" evidence="12">
    <location>
        <begin position="192"/>
        <end position="213"/>
    </location>
</feature>
<proteinExistence type="inferred from homology"/>
<dbReference type="AlphaFoldDB" id="A0A286GEP3"/>
<dbReference type="PRINTS" id="PR01755">
    <property type="entry name" value="SECFTRNLCASE"/>
</dbReference>
<feature type="transmembrane region" description="Helical" evidence="12">
    <location>
        <begin position="268"/>
        <end position="293"/>
    </location>
</feature>
<evidence type="ECO:0000313" key="15">
    <source>
        <dbReference type="EMBL" id="SOD93987.1"/>
    </source>
</evidence>
<feature type="transmembrane region" description="Helical" evidence="12">
    <location>
        <begin position="165"/>
        <end position="186"/>
    </location>
</feature>
<dbReference type="Pfam" id="PF07549">
    <property type="entry name" value="Sec_GG"/>
    <property type="match status" value="1"/>
</dbReference>
<dbReference type="NCBIfam" id="TIGR00966">
    <property type="entry name" value="transloc_SecF"/>
    <property type="match status" value="1"/>
</dbReference>
<evidence type="ECO:0000313" key="16">
    <source>
        <dbReference type="Proteomes" id="UP000219621"/>
    </source>
</evidence>
<evidence type="ECO:0000256" key="8">
    <source>
        <dbReference type="ARBA" id="ARBA00023136"/>
    </source>
</evidence>
<dbReference type="InterPro" id="IPR022645">
    <property type="entry name" value="SecD/SecF_bac"/>
</dbReference>
<evidence type="ECO:0000256" key="11">
    <source>
        <dbReference type="ARBA" id="ARBA00061053"/>
    </source>
</evidence>
<dbReference type="Gene3D" id="1.20.1640.10">
    <property type="entry name" value="Multidrug efflux transporter AcrB transmembrane domain"/>
    <property type="match status" value="1"/>
</dbReference>
<evidence type="ECO:0000256" key="13">
    <source>
        <dbReference type="SAM" id="MobiDB-lite"/>
    </source>
</evidence>
<feature type="transmembrane region" description="Helical" evidence="12">
    <location>
        <begin position="244"/>
        <end position="262"/>
    </location>
</feature>
<dbReference type="EMBL" id="OCNJ01000003">
    <property type="protein sequence ID" value="SOD93987.1"/>
    <property type="molecule type" value="Genomic_DNA"/>
</dbReference>
<sequence>MFRGIRLVPDTTTIDFIGKRMIAMALSGLLILACLVSLVTQGLNFGIDFAGGLLIEARTEQQADLSDMRQRLNALGLGDVAITGIGDTGRDVMIRVPKQPGEEEAQMAALNAVKAELGTGVEFRRTEVVGPKVGEELVRDGALAVGLAILVISAYIWIRFEWQFGVGALVATIHDVIATLGIYSLFQIDFDLTTVAALLTIAGYSINDTVVNYDRVRENLRRYKTTTLADLINISLNQVLSRTILTSGTTLVAVLAILFFGGPVLRGFAIGLTWGIVIGTFSSIYVAMPLLLYTGVRRESEEDPFTEGEQQQPDAGGKAKG</sequence>